<keyword evidence="1" id="KW-0134">Cell wall</keyword>
<comment type="caution">
    <text evidence="8">The sequence shown here is derived from an EMBL/GenBank/DDBJ whole genome shotgun (WGS) entry which is preliminary data.</text>
</comment>
<evidence type="ECO:0000256" key="5">
    <source>
        <dbReference type="SAM" id="Phobius"/>
    </source>
</evidence>
<gene>
    <name evidence="8" type="ORF">RM423_15630</name>
</gene>
<evidence type="ECO:0000256" key="2">
    <source>
        <dbReference type="ARBA" id="ARBA00022525"/>
    </source>
</evidence>
<feature type="domain" description="Gram-positive cocci surface proteins LPxTG" evidence="7">
    <location>
        <begin position="553"/>
        <end position="591"/>
    </location>
</feature>
<protein>
    <submittedName>
        <fullName evidence="8">LPXTG cell wall anchor domain-containing protein</fullName>
    </submittedName>
</protein>
<evidence type="ECO:0000259" key="7">
    <source>
        <dbReference type="PROSITE" id="PS50847"/>
    </source>
</evidence>
<evidence type="ECO:0000256" key="3">
    <source>
        <dbReference type="ARBA" id="ARBA00022729"/>
    </source>
</evidence>
<reference evidence="9" key="1">
    <citation type="submission" date="2023-07" db="EMBL/GenBank/DDBJ databases">
        <title>30 novel species of actinomycetes from the DSMZ collection.</title>
        <authorList>
            <person name="Nouioui I."/>
        </authorList>
    </citation>
    <scope>NUCLEOTIDE SEQUENCE [LARGE SCALE GENOMIC DNA]</scope>
    <source>
        <strain evidence="9">DSM 44399</strain>
    </source>
</reference>
<keyword evidence="5" id="KW-1133">Transmembrane helix</keyword>
<keyword evidence="4" id="KW-0572">Peptidoglycan-anchor</keyword>
<feature type="transmembrane region" description="Helical" evidence="5">
    <location>
        <begin position="563"/>
        <end position="580"/>
    </location>
</feature>
<evidence type="ECO:0000256" key="1">
    <source>
        <dbReference type="ARBA" id="ARBA00022512"/>
    </source>
</evidence>
<sequence length="592" mass="57989">MAHITRLVGASAAGLLLLGASVTLATGAGAATPAPLTGSAPAYAHGPAQITFSYSITLADPLTSAVLTTHQDAALPADLAGVQVDGVAVPPTQVSRPDSVDIAIRTGALPTDVLAAGAHTITFLATVGTGAGAATSSSATLTGVQGVDPFTETSPPVAVQVNQPDIAVVRTPDSGEDQTGIAGTGQDLYMGVDISNAGYGTPTTSMEIDLPVGLVIGREGVSRDFDGSPLDCSADPTQPQHILCQLGTLSHAVSGADSTIVIDLTTTDSPPVGTTAPITVSAAPDAGQGTDDNPANNSVTAHIRFTGSAALSYTVTPATTTVPLGGKTTVKLTVHNSGPQAATGAVGFVMTAGDSFEITDFTGNTKPPAGYVGGIGSAGGSGYVAMGKSSSAAGKSHPLGWGSTTSGLATAHAATAHAATAPGAVDSGTGDARPWFLGDIPSGQSASAVLTLKAVKLGTAQAQLLAFSEAGDPNCRDMLCDPTTADIEAVAVTAPVLPPVQPTPSTLPPVSTVPVSTVPVSTVPVSTVPVSTVPVSTVPVAAVTLGGGAQPVLANTGASSTPALGLGGALLIGGATLVFFTRRRTAADVTTR</sequence>
<evidence type="ECO:0000256" key="6">
    <source>
        <dbReference type="SAM" id="SignalP"/>
    </source>
</evidence>
<evidence type="ECO:0000256" key="4">
    <source>
        <dbReference type="ARBA" id="ARBA00023088"/>
    </source>
</evidence>
<keyword evidence="2" id="KW-0964">Secreted</keyword>
<dbReference type="Proteomes" id="UP001183176">
    <property type="component" value="Unassembled WGS sequence"/>
</dbReference>
<name>A0ABU2JCW1_9ACTN</name>
<proteinExistence type="predicted"/>
<keyword evidence="3 6" id="KW-0732">Signal</keyword>
<dbReference type="NCBIfam" id="TIGR01167">
    <property type="entry name" value="LPXTG_anchor"/>
    <property type="match status" value="1"/>
</dbReference>
<keyword evidence="5" id="KW-0812">Transmembrane</keyword>
<feature type="chain" id="PRO_5047100895" evidence="6">
    <location>
        <begin position="26"/>
        <end position="592"/>
    </location>
</feature>
<evidence type="ECO:0000313" key="9">
    <source>
        <dbReference type="Proteomes" id="UP001183176"/>
    </source>
</evidence>
<organism evidence="8 9">
    <name type="scientific">Jatrophihabitans lederbergiae</name>
    <dbReference type="NCBI Taxonomy" id="3075547"/>
    <lineage>
        <taxon>Bacteria</taxon>
        <taxon>Bacillati</taxon>
        <taxon>Actinomycetota</taxon>
        <taxon>Actinomycetes</taxon>
        <taxon>Jatrophihabitantales</taxon>
        <taxon>Jatrophihabitantaceae</taxon>
        <taxon>Jatrophihabitans</taxon>
    </lineage>
</organism>
<dbReference type="EMBL" id="JAVREH010000023">
    <property type="protein sequence ID" value="MDT0262826.1"/>
    <property type="molecule type" value="Genomic_DNA"/>
</dbReference>
<feature type="signal peptide" evidence="6">
    <location>
        <begin position="1"/>
        <end position="25"/>
    </location>
</feature>
<dbReference type="PROSITE" id="PS50847">
    <property type="entry name" value="GRAM_POS_ANCHORING"/>
    <property type="match status" value="1"/>
</dbReference>
<accession>A0ABU2JCW1</accession>
<dbReference type="RefSeq" id="WP_311423973.1">
    <property type="nucleotide sequence ID" value="NZ_JAVREH010000023.1"/>
</dbReference>
<evidence type="ECO:0000313" key="8">
    <source>
        <dbReference type="EMBL" id="MDT0262826.1"/>
    </source>
</evidence>
<keyword evidence="9" id="KW-1185">Reference proteome</keyword>
<dbReference type="InterPro" id="IPR019931">
    <property type="entry name" value="LPXTG_anchor"/>
</dbReference>
<keyword evidence="5" id="KW-0472">Membrane</keyword>